<dbReference type="PANTHER" id="PTHR24014:SF4">
    <property type="entry name" value="2-OXOGLUTARATE AND IRON-DEPENDENT OXYGENASE DOMAIN-CONTAINING PROTEIN 2"/>
    <property type="match status" value="1"/>
</dbReference>
<keyword evidence="6" id="KW-1185">Reference proteome</keyword>
<evidence type="ECO:0000259" key="4">
    <source>
        <dbReference type="PROSITE" id="PS51471"/>
    </source>
</evidence>
<protein>
    <recommendedName>
        <fullName evidence="4">Fe2OG dioxygenase domain-containing protein</fullName>
    </recommendedName>
</protein>
<name>A0A813DI96_POLGL</name>
<dbReference type="GO" id="GO:0031418">
    <property type="term" value="F:L-ascorbic acid binding"/>
    <property type="evidence" value="ECO:0007669"/>
    <property type="project" value="UniProtKB-KW"/>
</dbReference>
<dbReference type="AlphaFoldDB" id="A0A813DI96"/>
<evidence type="ECO:0000313" key="5">
    <source>
        <dbReference type="EMBL" id="CAE8587627.1"/>
    </source>
</evidence>
<feature type="region of interest" description="Disordered" evidence="3">
    <location>
        <begin position="158"/>
        <end position="191"/>
    </location>
</feature>
<accession>A0A813DI96</accession>
<comment type="similarity">
    <text evidence="2">Belongs to the iron/ascorbate-dependent oxidoreductase family.</text>
</comment>
<keyword evidence="2" id="KW-0479">Metal-binding</keyword>
<dbReference type="PANTHER" id="PTHR24014">
    <property type="entry name" value="2-OXOGLUTARATE AND IRON-DEPENDENT OXYGENASE DOMAIN-CONTAINING PROTEIN 2"/>
    <property type="match status" value="1"/>
</dbReference>
<evidence type="ECO:0000256" key="3">
    <source>
        <dbReference type="SAM" id="MobiDB-lite"/>
    </source>
</evidence>
<proteinExistence type="inferred from homology"/>
<comment type="caution">
    <text evidence="5">The sequence shown here is derived from an EMBL/GenBank/DDBJ whole genome shotgun (WGS) entry which is preliminary data.</text>
</comment>
<dbReference type="EMBL" id="CAJNNV010002687">
    <property type="protein sequence ID" value="CAE8587627.1"/>
    <property type="molecule type" value="Genomic_DNA"/>
</dbReference>
<dbReference type="PROSITE" id="PS51471">
    <property type="entry name" value="FE2OG_OXY"/>
    <property type="match status" value="1"/>
</dbReference>
<gene>
    <name evidence="5" type="ORF">PGLA1383_LOCUS6461</name>
</gene>
<dbReference type="OrthoDB" id="1736837at2759"/>
<reference evidence="5" key="1">
    <citation type="submission" date="2021-02" db="EMBL/GenBank/DDBJ databases">
        <authorList>
            <person name="Dougan E. K."/>
            <person name="Rhodes N."/>
            <person name="Thang M."/>
            <person name="Chan C."/>
        </authorList>
    </citation>
    <scope>NUCLEOTIDE SEQUENCE</scope>
</reference>
<feature type="non-terminal residue" evidence="5">
    <location>
        <position position="1"/>
    </location>
</feature>
<keyword evidence="2" id="KW-0408">Iron</keyword>
<sequence>AELAHFEASDAPKTRPNTMNRHGAVMREIGLCEGLLDRLVYDFVDPVAAKLMSTCTEGLDSYRAFTVKYDVEEGGDRNLALHYDNAEVTLNVNIGGDWTGGQVSFFGLAGTAGEKPLSVAMARGHAVLHAGLELHQAEPVLAGCRQNLILWCRSSEASPEGPGSLELRGSGQFSENWEPAGASGRTMNDNSTSSPWQGLSFLTASAAAALVMACGILAMPSPSAATDKRLVAEIPASGFLFKD</sequence>
<dbReference type="Proteomes" id="UP000654075">
    <property type="component" value="Unassembled WGS sequence"/>
</dbReference>
<dbReference type="Pfam" id="PF25238">
    <property type="entry name" value="OGFOD2-like"/>
    <property type="match status" value="1"/>
</dbReference>
<dbReference type="GO" id="GO:0046872">
    <property type="term" value="F:metal ion binding"/>
    <property type="evidence" value="ECO:0007669"/>
    <property type="project" value="UniProtKB-KW"/>
</dbReference>
<dbReference type="InterPro" id="IPR005123">
    <property type="entry name" value="Oxoglu/Fe-dep_dioxygenase_dom"/>
</dbReference>
<feature type="domain" description="Fe2OG dioxygenase" evidence="4">
    <location>
        <begin position="60"/>
        <end position="154"/>
    </location>
</feature>
<keyword evidence="2" id="KW-0560">Oxidoreductase</keyword>
<dbReference type="OMA" id="HCHEAMA"/>
<feature type="non-terminal residue" evidence="5">
    <location>
        <position position="243"/>
    </location>
</feature>
<organism evidence="5 6">
    <name type="scientific">Polarella glacialis</name>
    <name type="common">Dinoflagellate</name>
    <dbReference type="NCBI Taxonomy" id="89957"/>
    <lineage>
        <taxon>Eukaryota</taxon>
        <taxon>Sar</taxon>
        <taxon>Alveolata</taxon>
        <taxon>Dinophyceae</taxon>
        <taxon>Suessiales</taxon>
        <taxon>Suessiaceae</taxon>
        <taxon>Polarella</taxon>
    </lineage>
</organism>
<dbReference type="GO" id="GO:0016491">
    <property type="term" value="F:oxidoreductase activity"/>
    <property type="evidence" value="ECO:0007669"/>
    <property type="project" value="UniProtKB-KW"/>
</dbReference>
<evidence type="ECO:0000313" key="6">
    <source>
        <dbReference type="Proteomes" id="UP000654075"/>
    </source>
</evidence>
<evidence type="ECO:0000256" key="1">
    <source>
        <dbReference type="ARBA" id="ARBA00022896"/>
    </source>
</evidence>
<keyword evidence="1" id="KW-0847">Vitamin C</keyword>
<evidence type="ECO:0000256" key="2">
    <source>
        <dbReference type="RuleBase" id="RU003682"/>
    </source>
</evidence>